<dbReference type="InterPro" id="IPR025959">
    <property type="entry name" value="Winged_HTH_dom"/>
</dbReference>
<dbReference type="SUPFAM" id="SSF46689">
    <property type="entry name" value="Homeodomain-like"/>
    <property type="match status" value="1"/>
</dbReference>
<name>A0A7J5D949_9ACTN</name>
<dbReference type="Proteomes" id="UP000442990">
    <property type="component" value="Unassembled WGS sequence"/>
</dbReference>
<gene>
    <name evidence="3" type="ORF">F8144_28675</name>
</gene>
<feature type="compositionally biased region" description="Gly residues" evidence="1">
    <location>
        <begin position="1"/>
        <end position="10"/>
    </location>
</feature>
<dbReference type="InterPro" id="IPR009057">
    <property type="entry name" value="Homeodomain-like_sf"/>
</dbReference>
<dbReference type="Pfam" id="PF13592">
    <property type="entry name" value="HTH_33"/>
    <property type="match status" value="1"/>
</dbReference>
<evidence type="ECO:0000256" key="1">
    <source>
        <dbReference type="SAM" id="MobiDB-lite"/>
    </source>
</evidence>
<protein>
    <submittedName>
        <fullName evidence="3">Winged helix-turn-helix domain-containing protein</fullName>
    </submittedName>
</protein>
<evidence type="ECO:0000259" key="2">
    <source>
        <dbReference type="Pfam" id="PF13592"/>
    </source>
</evidence>
<comment type="caution">
    <text evidence="3">The sequence shown here is derived from an EMBL/GenBank/DDBJ whole genome shotgun (WGS) entry which is preliminary data.</text>
</comment>
<accession>A0A7J5D949</accession>
<evidence type="ECO:0000313" key="4">
    <source>
        <dbReference type="Proteomes" id="UP000442990"/>
    </source>
</evidence>
<keyword evidence="4" id="KW-1185">Reference proteome</keyword>
<sequence length="210" mass="23875">MRHAQGGGLTPQGQASRERVRMHASDGFARDEKNGVMAKRLQVSARSVERRRRSWSERGRQALCISGPAKRPKADDSDFAELEPLLLNGAMTQGWTDERWTPSRVRMLVADHLGVSLSLRGVGELLRRHAWSCRQPTRRAVERDEAAVAGSQWNRMIRMIRWSNGSRLSVDTYDRTRSARRRLRTAGRELRLRFTGIREAVTGSSWALQA</sequence>
<organism evidence="3 4">
    <name type="scientific">Streptomyces triticiradicis</name>
    <dbReference type="NCBI Taxonomy" id="2651189"/>
    <lineage>
        <taxon>Bacteria</taxon>
        <taxon>Bacillati</taxon>
        <taxon>Actinomycetota</taxon>
        <taxon>Actinomycetes</taxon>
        <taxon>Kitasatosporales</taxon>
        <taxon>Streptomycetaceae</taxon>
        <taxon>Streptomyces</taxon>
    </lineage>
</organism>
<reference evidence="3 4" key="1">
    <citation type="submission" date="2019-09" db="EMBL/GenBank/DDBJ databases">
        <title>Isolation and identification of active actinomycetes.</title>
        <authorList>
            <person name="Yu Z."/>
            <person name="Han C."/>
            <person name="Yu B."/>
        </authorList>
    </citation>
    <scope>NUCLEOTIDE SEQUENCE [LARGE SCALE GENOMIC DNA]</scope>
    <source>
        <strain evidence="3 4">NEAU-H2</strain>
    </source>
</reference>
<feature type="compositionally biased region" description="Basic and acidic residues" evidence="1">
    <location>
        <begin position="16"/>
        <end position="34"/>
    </location>
</feature>
<proteinExistence type="predicted"/>
<feature type="domain" description="Winged helix-turn helix" evidence="2">
    <location>
        <begin position="97"/>
        <end position="149"/>
    </location>
</feature>
<dbReference type="EMBL" id="WBKG01000028">
    <property type="protein sequence ID" value="KAB1984218.1"/>
    <property type="molecule type" value="Genomic_DNA"/>
</dbReference>
<dbReference type="AlphaFoldDB" id="A0A7J5D949"/>
<feature type="region of interest" description="Disordered" evidence="1">
    <location>
        <begin position="1"/>
        <end position="35"/>
    </location>
</feature>
<evidence type="ECO:0000313" key="3">
    <source>
        <dbReference type="EMBL" id="KAB1984218.1"/>
    </source>
</evidence>